<protein>
    <submittedName>
        <fullName evidence="3">Uncharacterized protein</fullName>
    </submittedName>
</protein>
<gene>
    <name evidence="3" type="ORF">UFOVP49_23</name>
</gene>
<proteinExistence type="predicted"/>
<accession>A0A6J5KS94</accession>
<evidence type="ECO:0000256" key="2">
    <source>
        <dbReference type="SAM" id="Phobius"/>
    </source>
</evidence>
<keyword evidence="2" id="KW-1133">Transmembrane helix</keyword>
<organism evidence="3">
    <name type="scientific">uncultured Caudovirales phage</name>
    <dbReference type="NCBI Taxonomy" id="2100421"/>
    <lineage>
        <taxon>Viruses</taxon>
        <taxon>Duplodnaviria</taxon>
        <taxon>Heunggongvirae</taxon>
        <taxon>Uroviricota</taxon>
        <taxon>Caudoviricetes</taxon>
        <taxon>Peduoviridae</taxon>
        <taxon>Maltschvirus</taxon>
        <taxon>Maltschvirus maltsch</taxon>
    </lineage>
</organism>
<keyword evidence="2" id="KW-0812">Transmembrane</keyword>
<feature type="region of interest" description="Disordered" evidence="1">
    <location>
        <begin position="1"/>
        <end position="42"/>
    </location>
</feature>
<feature type="compositionally biased region" description="Basic and acidic residues" evidence="1">
    <location>
        <begin position="30"/>
        <end position="42"/>
    </location>
</feature>
<feature type="region of interest" description="Disordered" evidence="1">
    <location>
        <begin position="581"/>
        <end position="606"/>
    </location>
</feature>
<dbReference type="EMBL" id="LR796178">
    <property type="protein sequence ID" value="CAB4124132.1"/>
    <property type="molecule type" value="Genomic_DNA"/>
</dbReference>
<evidence type="ECO:0000313" key="3">
    <source>
        <dbReference type="EMBL" id="CAB4124132.1"/>
    </source>
</evidence>
<reference evidence="3" key="1">
    <citation type="submission" date="2020-04" db="EMBL/GenBank/DDBJ databases">
        <authorList>
            <person name="Chiriac C."/>
            <person name="Salcher M."/>
            <person name="Ghai R."/>
            <person name="Kavagutti S V."/>
        </authorList>
    </citation>
    <scope>NUCLEOTIDE SEQUENCE</scope>
</reference>
<feature type="region of interest" description="Disordered" evidence="1">
    <location>
        <begin position="372"/>
        <end position="431"/>
    </location>
</feature>
<evidence type="ECO:0000256" key="1">
    <source>
        <dbReference type="SAM" id="MobiDB-lite"/>
    </source>
</evidence>
<feature type="compositionally biased region" description="Low complexity" evidence="1">
    <location>
        <begin position="584"/>
        <end position="596"/>
    </location>
</feature>
<feature type="region of interest" description="Disordered" evidence="1">
    <location>
        <begin position="280"/>
        <end position="314"/>
    </location>
</feature>
<feature type="compositionally biased region" description="Basic and acidic residues" evidence="1">
    <location>
        <begin position="409"/>
        <end position="431"/>
    </location>
</feature>
<feature type="transmembrane region" description="Helical" evidence="2">
    <location>
        <begin position="478"/>
        <end position="499"/>
    </location>
</feature>
<name>A0A6J5KS94_9CAUD</name>
<sequence length="683" mass="72707">MRRTPAGAGINNLGDRMGGKRTFSRSSTYSEDREMSKKEKDAQDILKYGGTGAGKKFLYGLTSGLIGEKAASGIAGKFANKEQQEEAYKFLNPNRNSGSSRGRSDNSAIKDAAIGIRKTERLIRGISKEIQSMTNRFDDMEDHFDNIDSKISQVKVTVDRIGGEVLPREITIGEGKKAQTFEYSPLAPEGKQVREKGAGARYASKEGGGRSDYSRILNKAAQASFSTLKMTPDEVKGFKEEKKSKSKKIKLTKEEAVGLAKELAEEIAIELKGKLKVESANVASSTTTTVPKESRPDTGPQSYKEYSQQKKDLGEAQDVLKYGSKGGGRKFLYGLTSGLVGEKAASKVAEKFGNKEQQEKAFQTIKKIDDSRKGITPAIPGTVPPTMSAEPTNQTVPPAADNDTATQNEAEKGAAEAASRESEESSSTDRKGILKKLDDIISKLEGKEGGGGGIFDTLLKMIGMAIPIMEGIAAAATALLPALAVVGAAIAGAAVGTVIKKGLDWAAEKTTGEGGLGQAIYAKTHDEKGAQLESAKNAGAATSEEDAIKMGRASWVDPENPNLYHTVPKNKRVGPAYDKKLGIPSGPTAEAAATPTATPPAPLTSTQNEVVQVSNENASLKEEQEQKVVIVNNAPVINQAAQQPRQQPATPGIISIRNSELSVSTYTASIFDHPVVHPGIYKM</sequence>
<keyword evidence="2" id="KW-0472">Membrane</keyword>